<reference evidence="7" key="3">
    <citation type="submission" date="2023-05" db="EMBL/GenBank/DDBJ databases">
        <title>Complete genome sequence of Agrobacterium larrymoorei CFBP5477.</title>
        <authorList>
            <person name="Yen H.-C."/>
            <person name="Chou L."/>
            <person name="Lin Y.-C."/>
            <person name="Lai E.-M."/>
            <person name="Kuo C.-H."/>
        </authorList>
    </citation>
    <scope>NUCLEOTIDE SEQUENCE</scope>
    <source>
        <strain evidence="7">CFBP5477</strain>
    </source>
</reference>
<dbReference type="RefSeq" id="WP_027673174.1">
    <property type="nucleotide sequence ID" value="NZ_CP039691.1"/>
</dbReference>
<dbReference type="EMBL" id="CP072167">
    <property type="protein sequence ID" value="QYA06666.1"/>
    <property type="molecule type" value="Genomic_DNA"/>
</dbReference>
<keyword evidence="2" id="KW-0288">FMN</keyword>
<evidence type="ECO:0000259" key="4">
    <source>
        <dbReference type="PROSITE" id="PS50112"/>
    </source>
</evidence>
<dbReference type="EMBL" id="CP039691">
    <property type="protein sequence ID" value="QCI97886.1"/>
    <property type="molecule type" value="Genomic_DNA"/>
</dbReference>
<protein>
    <submittedName>
        <fullName evidence="5">PAS domain-containing protein</fullName>
    </submittedName>
</protein>
<dbReference type="Proteomes" id="UP000298664">
    <property type="component" value="Chromosome Circular"/>
</dbReference>
<dbReference type="CDD" id="cd00130">
    <property type="entry name" value="PAS"/>
    <property type="match status" value="1"/>
</dbReference>
<dbReference type="EMBL" id="CP124733">
    <property type="protein sequence ID" value="WHA39912.1"/>
    <property type="molecule type" value="Genomic_DNA"/>
</dbReference>
<evidence type="ECO:0000256" key="3">
    <source>
        <dbReference type="ARBA" id="ARBA00022991"/>
    </source>
</evidence>
<keyword evidence="9" id="KW-1185">Reference proteome</keyword>
<name>A0A4D7DUA7_9HYPH</name>
<feature type="domain" description="PAS" evidence="4">
    <location>
        <begin position="10"/>
        <end position="54"/>
    </location>
</feature>
<dbReference type="InterPro" id="IPR035965">
    <property type="entry name" value="PAS-like_dom_sf"/>
</dbReference>
<evidence type="ECO:0000313" key="6">
    <source>
        <dbReference type="EMBL" id="QYA06666.1"/>
    </source>
</evidence>
<dbReference type="Proteomes" id="UP000826513">
    <property type="component" value="Chromosome 1"/>
</dbReference>
<reference evidence="6 9" key="2">
    <citation type="submission" date="2021-03" db="EMBL/GenBank/DDBJ databases">
        <title>Rapid diversification of plasmids in a genus of pathogenic and nitrogen fixing bacteria.</title>
        <authorList>
            <person name="Weisberg A.J."/>
            <person name="Miller M."/>
            <person name="Ream W."/>
            <person name="Grunwald N.J."/>
            <person name="Chang J.H."/>
        </authorList>
    </citation>
    <scope>NUCLEOTIDE SEQUENCE [LARGE SCALE GENOMIC DNA]</scope>
    <source>
        <strain evidence="6 9">AF3.44</strain>
    </source>
</reference>
<evidence type="ECO:0000256" key="2">
    <source>
        <dbReference type="ARBA" id="ARBA00022643"/>
    </source>
</evidence>
<dbReference type="SUPFAM" id="SSF55785">
    <property type="entry name" value="PYP-like sensor domain (PAS domain)"/>
    <property type="match status" value="1"/>
</dbReference>
<dbReference type="Gene3D" id="3.30.450.20">
    <property type="entry name" value="PAS domain"/>
    <property type="match status" value="1"/>
</dbReference>
<organism evidence="5 8">
    <name type="scientific">Agrobacterium larrymoorei</name>
    <dbReference type="NCBI Taxonomy" id="160699"/>
    <lineage>
        <taxon>Bacteria</taxon>
        <taxon>Pseudomonadati</taxon>
        <taxon>Pseudomonadota</taxon>
        <taxon>Alphaproteobacteria</taxon>
        <taxon>Hyphomicrobiales</taxon>
        <taxon>Rhizobiaceae</taxon>
        <taxon>Rhizobium/Agrobacterium group</taxon>
        <taxon>Agrobacterium</taxon>
    </lineage>
</organism>
<proteinExistence type="predicted"/>
<dbReference type="KEGG" id="alf:CFBP5473_08125"/>
<dbReference type="STRING" id="1367849.GCA_000518585_00259"/>
<keyword evidence="3" id="KW-0157">Chromophore</keyword>
<evidence type="ECO:0000313" key="5">
    <source>
        <dbReference type="EMBL" id="QCI97886.1"/>
    </source>
</evidence>
<dbReference type="OrthoDB" id="7991996at2"/>
<sequence>MPQSFPLPPLQEFFDNATVALALADAHGDNHLRLVNGQFRKLTGYSDEDVIDQNCRMLQRSSKGIRADNQEARQKIHAFLERKTISTVRTPIINFRKDGQPFVNLLFMSKLTSSSGNVSYIFASQFDVSRTRGDLLEAYNRDLDSTLGRIAPLLEGHNVIIEGSLATIANSAATIAQAKLTLAELEQNAPD</sequence>
<dbReference type="PANTHER" id="PTHR47429">
    <property type="entry name" value="PROTEIN TWIN LOV 1"/>
    <property type="match status" value="1"/>
</dbReference>
<keyword evidence="1" id="KW-0285">Flavoprotein</keyword>
<dbReference type="PANTHER" id="PTHR47429:SF2">
    <property type="entry name" value="PROTEIN TWIN LOV 1"/>
    <property type="match status" value="1"/>
</dbReference>
<dbReference type="PROSITE" id="PS50112">
    <property type="entry name" value="PAS"/>
    <property type="match status" value="1"/>
</dbReference>
<evidence type="ECO:0000313" key="9">
    <source>
        <dbReference type="Proteomes" id="UP000826513"/>
    </source>
</evidence>
<dbReference type="InterPro" id="IPR000014">
    <property type="entry name" value="PAS"/>
</dbReference>
<accession>A0A4D7DUA7</accession>
<evidence type="ECO:0000256" key="1">
    <source>
        <dbReference type="ARBA" id="ARBA00022630"/>
    </source>
</evidence>
<dbReference type="AlphaFoldDB" id="A0A4D7DUA7"/>
<dbReference type="Proteomes" id="UP000298545">
    <property type="component" value="Chromosome circular"/>
</dbReference>
<gene>
    <name evidence="5" type="ORF">CFBP5473_08125</name>
    <name evidence="7" type="ORF">CFBP5477_008600</name>
    <name evidence="6" type="ORF">J5285_11575</name>
</gene>
<reference evidence="5 8" key="1">
    <citation type="submission" date="2019-04" db="EMBL/GenBank/DDBJ databases">
        <title>Complete genome sequence of Agrobacterium larrymoorei CFBP5473.</title>
        <authorList>
            <person name="Haryono M."/>
            <person name="Chou L."/>
            <person name="Lin Y.-C."/>
            <person name="Lai E.-M."/>
            <person name="Kuo C.-H."/>
        </authorList>
    </citation>
    <scope>NUCLEOTIDE SEQUENCE [LARGE SCALE GENOMIC DNA]</scope>
    <source>
        <strain evidence="5 8">CFBP5473</strain>
    </source>
</reference>
<dbReference type="Pfam" id="PF13426">
    <property type="entry name" value="PAS_9"/>
    <property type="match status" value="1"/>
</dbReference>
<evidence type="ECO:0000313" key="7">
    <source>
        <dbReference type="EMBL" id="WHA39912.1"/>
    </source>
</evidence>
<dbReference type="NCBIfam" id="TIGR00229">
    <property type="entry name" value="sensory_box"/>
    <property type="match status" value="1"/>
</dbReference>
<evidence type="ECO:0000313" key="8">
    <source>
        <dbReference type="Proteomes" id="UP000298545"/>
    </source>
</evidence>